<gene>
    <name evidence="3" type="ORF">NQ491_05775</name>
</gene>
<evidence type="ECO:0000313" key="3">
    <source>
        <dbReference type="EMBL" id="UWN56182.1"/>
    </source>
</evidence>
<feature type="region of interest" description="Disordered" evidence="1">
    <location>
        <begin position="81"/>
        <end position="149"/>
    </location>
</feature>
<feature type="transmembrane region" description="Helical" evidence="2">
    <location>
        <begin position="48"/>
        <end position="68"/>
    </location>
</feature>
<proteinExistence type="predicted"/>
<reference evidence="3" key="1">
    <citation type="journal article" date="2022" name="Cell">
        <title>Design, construction, and in vivo augmentation of a complex gut microbiome.</title>
        <authorList>
            <person name="Cheng A.G."/>
            <person name="Ho P.Y."/>
            <person name="Aranda-Diaz A."/>
            <person name="Jain S."/>
            <person name="Yu F.B."/>
            <person name="Meng X."/>
            <person name="Wang M."/>
            <person name="Iakiviak M."/>
            <person name="Nagashima K."/>
            <person name="Zhao A."/>
            <person name="Murugkar P."/>
            <person name="Patil A."/>
            <person name="Atabakhsh K."/>
            <person name="Weakley A."/>
            <person name="Yan J."/>
            <person name="Brumbaugh A.R."/>
            <person name="Higginbottom S."/>
            <person name="Dimas A."/>
            <person name="Shiver A.L."/>
            <person name="Deutschbauer A."/>
            <person name="Neff N."/>
            <person name="Sonnenburg J.L."/>
            <person name="Huang K.C."/>
            <person name="Fischbach M.A."/>
        </authorList>
    </citation>
    <scope>NUCLEOTIDE SEQUENCE</scope>
    <source>
        <strain evidence="3">AP11</strain>
    </source>
</reference>
<keyword evidence="2" id="KW-1133">Transmembrane helix</keyword>
<keyword evidence="2" id="KW-0812">Transmembrane</keyword>
<name>A0ABY5UVQ2_9BACT</name>
<evidence type="ECO:0000313" key="4">
    <source>
        <dbReference type="Proteomes" id="UP001059295"/>
    </source>
</evidence>
<keyword evidence="4" id="KW-1185">Reference proteome</keyword>
<feature type="transmembrane region" description="Helical" evidence="2">
    <location>
        <begin position="12"/>
        <end position="36"/>
    </location>
</feature>
<sequence length="149" mass="16381">MLPATDSTAFLIGQTIGFLFVFFLLVIFPMLAILRMARHVGISGSDRVLWVVVIYCMPLFGPVTYFIWELTKGRKLRRTVPEAVRPNSGTPVAPERKANRIPAGPGLRTGRPRPGIPESITACGTGSGRFSRTYPKGKGPARYGLPPRR</sequence>
<dbReference type="EMBL" id="CP102294">
    <property type="protein sequence ID" value="UWN56182.1"/>
    <property type="molecule type" value="Genomic_DNA"/>
</dbReference>
<organism evidence="3 4">
    <name type="scientific">Alistipes ihumii AP11</name>
    <dbReference type="NCBI Taxonomy" id="1211813"/>
    <lineage>
        <taxon>Bacteria</taxon>
        <taxon>Pseudomonadati</taxon>
        <taxon>Bacteroidota</taxon>
        <taxon>Bacteroidia</taxon>
        <taxon>Bacteroidales</taxon>
        <taxon>Rikenellaceae</taxon>
        <taxon>Alistipes</taxon>
    </lineage>
</organism>
<feature type="compositionally biased region" description="Low complexity" evidence="1">
    <location>
        <begin position="102"/>
        <end position="117"/>
    </location>
</feature>
<evidence type="ECO:0000256" key="2">
    <source>
        <dbReference type="SAM" id="Phobius"/>
    </source>
</evidence>
<dbReference type="GeneID" id="82891223"/>
<protein>
    <submittedName>
        <fullName evidence="3">PLD nuclease N-terminal domain-containing protein</fullName>
    </submittedName>
</protein>
<dbReference type="RefSeq" id="WP_019245954.1">
    <property type="nucleotide sequence ID" value="NZ_CAPH01000013.1"/>
</dbReference>
<accession>A0ABY5UVQ2</accession>
<evidence type="ECO:0000256" key="1">
    <source>
        <dbReference type="SAM" id="MobiDB-lite"/>
    </source>
</evidence>
<dbReference type="Proteomes" id="UP001059295">
    <property type="component" value="Chromosome"/>
</dbReference>
<keyword evidence="2" id="KW-0472">Membrane</keyword>